<dbReference type="EMBL" id="CP079955">
    <property type="protein sequence ID" value="QYA32844.1"/>
    <property type="molecule type" value="Genomic_DNA"/>
</dbReference>
<organism evidence="1">
    <name type="scientific">Macrococcus psychrotolerans</name>
    <dbReference type="NCBI Taxonomy" id="3039389"/>
    <lineage>
        <taxon>Bacteria</taxon>
        <taxon>Bacillati</taxon>
        <taxon>Bacillota</taxon>
        <taxon>Bacilli</taxon>
        <taxon>Bacillales</taxon>
        <taxon>Staphylococcaceae</taxon>
        <taxon>Macrococcus</taxon>
    </lineage>
</organism>
<evidence type="ECO:0000313" key="1">
    <source>
        <dbReference type="EMBL" id="QYA32844.1"/>
    </source>
</evidence>
<gene>
    <name evidence="1" type="ORF">KYI10_11090</name>
</gene>
<name>A0AAT9P5E6_9STAP</name>
<accession>A0AAT9P5E6</accession>
<dbReference type="AlphaFoldDB" id="A0AAT9P5E6"/>
<reference evidence="1" key="1">
    <citation type="submission" date="2021-07" db="EMBL/GenBank/DDBJ databases">
        <title>Prevalence and characterization of methicillin-resistant Macrococcus spp. in food producing animals and meat in Switzerland in 2019.</title>
        <authorList>
            <person name="Keller J.E."/>
            <person name="Schwendener S."/>
            <person name="Neuenschwander J."/>
            <person name="Overesch G."/>
            <person name="Perreten V."/>
        </authorList>
    </citation>
    <scope>NUCLEOTIDE SEQUENCE</scope>
    <source>
        <strain evidence="1">19Msa1099</strain>
    </source>
</reference>
<protein>
    <submittedName>
        <fullName evidence="1">Pathogenicity island protein</fullName>
    </submittedName>
</protein>
<sequence>MKLIRYKGAYTYNIESSKLSDYEMLTQYNPLFISKKIRLIELFINDLYHLNQSHVTCCDARGVVSVSYPLDKLVFYIIEQKDRLQHYREASDIKLSMVKRLLERYTHQEQKEIMVFMKSNGIYRVNKTIDKLGKELYILSNNARIERNRERERNKLINKYKRSMGLI</sequence>
<proteinExistence type="predicted"/>